<sequence>MEAPSLTTEETYKKVLAAEGIPSDVEELDGCSLLWLGARTAKSIIVYMCGGGLVTHAYESHIQFLLNGWKIMKANNQDVSIAFLAYGLCPTTLYPAQIRQVVSTTQHLLKTRPAESISFSGDSIGGMLILALLLHPTHPHPSVPPLSLLPGSRFNSTFLISPGSPIATSTPSMLENEGKDIFTLAGLQQTHDIVNASLEPGIDFPNPWILASSVEGKWWKGLPVGEVVVTAGGNELLRDDILAVGERIKRYHDREVVVFCGEGEVHCGPLVDLLMGVEEDKACTKLWKQWFQDFKAYRIRT</sequence>
<dbReference type="PANTHER" id="PTHR48081">
    <property type="entry name" value="AB HYDROLASE SUPERFAMILY PROTEIN C4A8.06C"/>
    <property type="match status" value="1"/>
</dbReference>
<evidence type="ECO:0000313" key="3">
    <source>
        <dbReference type="EMBL" id="CZR69840.1"/>
    </source>
</evidence>
<evidence type="ECO:0000259" key="2">
    <source>
        <dbReference type="Pfam" id="PF07859"/>
    </source>
</evidence>
<evidence type="ECO:0000256" key="1">
    <source>
        <dbReference type="ARBA" id="ARBA00022801"/>
    </source>
</evidence>
<dbReference type="SUPFAM" id="SSF53474">
    <property type="entry name" value="alpha/beta-Hydrolases"/>
    <property type="match status" value="1"/>
</dbReference>
<dbReference type="PANTHER" id="PTHR48081:SF31">
    <property type="entry name" value="STERYL ACETYL HYDROLASE MUG81-RELATED"/>
    <property type="match status" value="1"/>
</dbReference>
<protein>
    <recommendedName>
        <fullName evidence="2">Alpha/beta hydrolase fold-3 domain-containing protein</fullName>
    </recommendedName>
</protein>
<evidence type="ECO:0000313" key="4">
    <source>
        <dbReference type="Proteomes" id="UP000184330"/>
    </source>
</evidence>
<reference evidence="3 4" key="1">
    <citation type="submission" date="2016-03" db="EMBL/GenBank/DDBJ databases">
        <authorList>
            <person name="Ploux O."/>
        </authorList>
    </citation>
    <scope>NUCLEOTIDE SEQUENCE [LARGE SCALE GENOMIC DNA]</scope>
    <source>
        <strain evidence="3 4">UAMH 11012</strain>
    </source>
</reference>
<organism evidence="3 4">
    <name type="scientific">Phialocephala subalpina</name>
    <dbReference type="NCBI Taxonomy" id="576137"/>
    <lineage>
        <taxon>Eukaryota</taxon>
        <taxon>Fungi</taxon>
        <taxon>Dikarya</taxon>
        <taxon>Ascomycota</taxon>
        <taxon>Pezizomycotina</taxon>
        <taxon>Leotiomycetes</taxon>
        <taxon>Helotiales</taxon>
        <taxon>Mollisiaceae</taxon>
        <taxon>Phialocephala</taxon>
        <taxon>Phialocephala fortinii species complex</taxon>
    </lineage>
</organism>
<dbReference type="EMBL" id="FJOG01000082">
    <property type="protein sequence ID" value="CZR69840.1"/>
    <property type="molecule type" value="Genomic_DNA"/>
</dbReference>
<dbReference type="OrthoDB" id="2152029at2759"/>
<keyword evidence="4" id="KW-1185">Reference proteome</keyword>
<dbReference type="InterPro" id="IPR013094">
    <property type="entry name" value="AB_hydrolase_3"/>
</dbReference>
<feature type="domain" description="Alpha/beta hydrolase fold-3" evidence="2">
    <location>
        <begin position="45"/>
        <end position="267"/>
    </location>
</feature>
<dbReference type="InterPro" id="IPR050300">
    <property type="entry name" value="GDXG_lipolytic_enzyme"/>
</dbReference>
<dbReference type="Proteomes" id="UP000184330">
    <property type="component" value="Unassembled WGS sequence"/>
</dbReference>
<dbReference type="Pfam" id="PF07859">
    <property type="entry name" value="Abhydrolase_3"/>
    <property type="match status" value="1"/>
</dbReference>
<gene>
    <name evidence="3" type="ORF">PAC_19740</name>
</gene>
<dbReference type="GO" id="GO:0016787">
    <property type="term" value="F:hydrolase activity"/>
    <property type="evidence" value="ECO:0007669"/>
    <property type="project" value="UniProtKB-KW"/>
</dbReference>
<dbReference type="AlphaFoldDB" id="A0A1L7XXV3"/>
<dbReference type="InterPro" id="IPR029058">
    <property type="entry name" value="AB_hydrolase_fold"/>
</dbReference>
<dbReference type="Gene3D" id="3.40.50.1820">
    <property type="entry name" value="alpha/beta hydrolase"/>
    <property type="match status" value="1"/>
</dbReference>
<accession>A0A1L7XXV3</accession>
<name>A0A1L7XXV3_9HELO</name>
<proteinExistence type="predicted"/>
<keyword evidence="1" id="KW-0378">Hydrolase</keyword>